<feature type="transmembrane region" description="Helical" evidence="1">
    <location>
        <begin position="80"/>
        <end position="100"/>
    </location>
</feature>
<feature type="transmembrane region" description="Helical" evidence="1">
    <location>
        <begin position="27"/>
        <end position="46"/>
    </location>
</feature>
<feature type="transmembrane region" description="Helical" evidence="1">
    <location>
        <begin position="161"/>
        <end position="181"/>
    </location>
</feature>
<dbReference type="AlphaFoldDB" id="A0A220VI74"/>
<protein>
    <recommendedName>
        <fullName evidence="4">DNA gyrase subunit B</fullName>
    </recommendedName>
</protein>
<dbReference type="RefSeq" id="WP_089074571.1">
    <property type="nucleotide sequence ID" value="NZ_CP022356.1"/>
</dbReference>
<dbReference type="OrthoDB" id="8537043at2"/>
<keyword evidence="1" id="KW-0472">Membrane</keyword>
<reference evidence="2 3" key="1">
    <citation type="journal article" date="2016" name="Int. J. Syst. Evol. Microbiol.">
        <title>Paraphotobacterium marinum gen. nov., sp. nov., a member of the family Vibrionaceae, isolated from surface seawater.</title>
        <authorList>
            <person name="Huang Z."/>
            <person name="Dong C."/>
            <person name="Shao Z."/>
        </authorList>
    </citation>
    <scope>NUCLEOTIDE SEQUENCE [LARGE SCALE GENOMIC DNA]</scope>
    <source>
        <strain evidence="2 3">NSCS20N07D</strain>
    </source>
</reference>
<accession>A0A220VI74</accession>
<gene>
    <name evidence="2" type="ORF">CF386_11455</name>
</gene>
<keyword evidence="3" id="KW-1185">Reference proteome</keyword>
<dbReference type="EMBL" id="CP022356">
    <property type="protein sequence ID" value="ASK79663.1"/>
    <property type="molecule type" value="Genomic_DNA"/>
</dbReference>
<evidence type="ECO:0000313" key="2">
    <source>
        <dbReference type="EMBL" id="ASK79663.1"/>
    </source>
</evidence>
<feature type="transmembrane region" description="Helical" evidence="1">
    <location>
        <begin position="5"/>
        <end position="21"/>
    </location>
</feature>
<feature type="transmembrane region" description="Helical" evidence="1">
    <location>
        <begin position="53"/>
        <end position="74"/>
    </location>
</feature>
<dbReference type="KEGG" id="pmai:CF386_11455"/>
<dbReference type="Proteomes" id="UP000242175">
    <property type="component" value="Chromosome small"/>
</dbReference>
<keyword evidence="1" id="KW-0812">Transmembrane</keyword>
<proteinExistence type="predicted"/>
<keyword evidence="1" id="KW-1133">Transmembrane helix</keyword>
<feature type="transmembrane region" description="Helical" evidence="1">
    <location>
        <begin position="131"/>
        <end position="155"/>
    </location>
</feature>
<evidence type="ECO:0000256" key="1">
    <source>
        <dbReference type="SAM" id="Phobius"/>
    </source>
</evidence>
<organism evidence="2 3">
    <name type="scientific">Paraphotobacterium marinum</name>
    <dbReference type="NCBI Taxonomy" id="1755811"/>
    <lineage>
        <taxon>Bacteria</taxon>
        <taxon>Pseudomonadati</taxon>
        <taxon>Pseudomonadota</taxon>
        <taxon>Gammaproteobacteria</taxon>
        <taxon>Vibrionales</taxon>
        <taxon>Vibrionaceae</taxon>
        <taxon>Paraphotobacterium</taxon>
    </lineage>
</organism>
<sequence length="186" mass="22266">MKFLSVLISIIYFIYPFIILYTFQYNIIGVIIPILIIASFTRWYIFKKSNNKYLTFISLSSFICLILLYLLMILKKNNEVFLYYPVLINFSLSFIFFFSLTQKQTIIEIFAKLKDPHIDERGIKYIRKLTIVWGFFCFFNGCISLITTFLSLNIWAIYNGFLSYIFIGLFFIVELCIRYRYKNANK</sequence>
<evidence type="ECO:0008006" key="4">
    <source>
        <dbReference type="Google" id="ProtNLM"/>
    </source>
</evidence>
<evidence type="ECO:0000313" key="3">
    <source>
        <dbReference type="Proteomes" id="UP000242175"/>
    </source>
</evidence>
<name>A0A220VI74_9GAMM</name>